<dbReference type="GO" id="GO:0097176">
    <property type="term" value="P:epoxide metabolic process"/>
    <property type="evidence" value="ECO:0007669"/>
    <property type="project" value="TreeGrafter"/>
</dbReference>
<comment type="similarity">
    <text evidence="3 6">Belongs to the peptidase S33 family.</text>
</comment>
<evidence type="ECO:0000256" key="4">
    <source>
        <dbReference type="ARBA" id="ARBA00022797"/>
    </source>
</evidence>
<comment type="catalytic activity">
    <reaction evidence="1 6">
        <text>1-(4-methoxyphenyl)-N-methyl-N-[(3-methyloxetan-3-yl)methyl]methanamine + H2O = 2-{[(4-methoxybenzyl)(methyl)amino]methyl}-2-methylpropane-1,3-diol</text>
        <dbReference type="Rhea" id="RHEA:55764"/>
        <dbReference type="ChEBI" id="CHEBI:15377"/>
        <dbReference type="ChEBI" id="CHEBI:139161"/>
        <dbReference type="ChEBI" id="CHEBI:139164"/>
        <dbReference type="EC" id="3.3.2.9"/>
    </reaction>
</comment>
<evidence type="ECO:0000256" key="6">
    <source>
        <dbReference type="PIRNR" id="PIRNR001112"/>
    </source>
</evidence>
<proteinExistence type="inferred from homology"/>
<dbReference type="InterPro" id="IPR016292">
    <property type="entry name" value="Epoxide_hydrolase"/>
</dbReference>
<dbReference type="OrthoDB" id="7130006at2759"/>
<dbReference type="GO" id="GO:0005789">
    <property type="term" value="C:endoplasmic reticulum membrane"/>
    <property type="evidence" value="ECO:0007669"/>
    <property type="project" value="UniProtKB-SubCell"/>
</dbReference>
<feature type="active site" description="Proton acceptor" evidence="7">
    <location>
        <position position="438"/>
    </location>
</feature>
<dbReference type="Proteomes" id="UP000215902">
    <property type="component" value="Unassembled WGS sequence"/>
</dbReference>
<dbReference type="InterPro" id="IPR010497">
    <property type="entry name" value="Epoxide_hydro_N"/>
</dbReference>
<feature type="signal peptide" evidence="8">
    <location>
        <begin position="1"/>
        <end position="24"/>
    </location>
</feature>
<keyword evidence="8" id="KW-0732">Signal</keyword>
<evidence type="ECO:0000256" key="7">
    <source>
        <dbReference type="PIRSR" id="PIRSR001112-1"/>
    </source>
</evidence>
<evidence type="ECO:0000256" key="1">
    <source>
        <dbReference type="ARBA" id="ARBA00000221"/>
    </source>
</evidence>
<keyword evidence="4 6" id="KW-0058">Aromatic hydrocarbons catabolism</keyword>
<keyword evidence="6" id="KW-0256">Endoplasmic reticulum</keyword>
<dbReference type="EMBL" id="NIVC01002444">
    <property type="protein sequence ID" value="PAA57799.1"/>
    <property type="molecule type" value="Genomic_DNA"/>
</dbReference>
<dbReference type="Pfam" id="PF06441">
    <property type="entry name" value="EHN"/>
    <property type="match status" value="1"/>
</dbReference>
<name>A0A267EAG4_9PLAT</name>
<comment type="caution">
    <text evidence="10">The sequence shown here is derived from an EMBL/GenBank/DDBJ whole genome shotgun (WGS) entry which is preliminary data.</text>
</comment>
<organism evidence="10 11">
    <name type="scientific">Macrostomum lignano</name>
    <dbReference type="NCBI Taxonomy" id="282301"/>
    <lineage>
        <taxon>Eukaryota</taxon>
        <taxon>Metazoa</taxon>
        <taxon>Spiralia</taxon>
        <taxon>Lophotrochozoa</taxon>
        <taxon>Platyhelminthes</taxon>
        <taxon>Rhabditophora</taxon>
        <taxon>Macrostomorpha</taxon>
        <taxon>Macrostomida</taxon>
        <taxon>Macrostomidae</taxon>
        <taxon>Macrostomum</taxon>
    </lineage>
</organism>
<protein>
    <recommendedName>
        <fullName evidence="6">Epoxide hydrolase</fullName>
        <ecNumber evidence="6">3.3.2.9</ecNumber>
    </recommendedName>
</protein>
<gene>
    <name evidence="10" type="ORF">BOX15_Mlig011624g2</name>
</gene>
<feature type="chain" id="PRO_5011972582" description="Epoxide hydrolase" evidence="8">
    <location>
        <begin position="25"/>
        <end position="478"/>
    </location>
</feature>
<dbReference type="Gene3D" id="3.40.50.1820">
    <property type="entry name" value="alpha/beta hydrolase"/>
    <property type="match status" value="1"/>
</dbReference>
<evidence type="ECO:0000313" key="11">
    <source>
        <dbReference type="Proteomes" id="UP000215902"/>
    </source>
</evidence>
<evidence type="ECO:0000256" key="3">
    <source>
        <dbReference type="ARBA" id="ARBA00010088"/>
    </source>
</evidence>
<dbReference type="PANTHER" id="PTHR21661">
    <property type="entry name" value="EPOXIDE HYDROLASE 1-RELATED"/>
    <property type="match status" value="1"/>
</dbReference>
<dbReference type="PIRSF" id="PIRSF001112">
    <property type="entry name" value="Epoxide_hydrolase"/>
    <property type="match status" value="1"/>
</dbReference>
<keyword evidence="6" id="KW-0472">Membrane</keyword>
<keyword evidence="5 6" id="KW-0378">Hydrolase</keyword>
<evidence type="ECO:0000256" key="5">
    <source>
        <dbReference type="ARBA" id="ARBA00022801"/>
    </source>
</evidence>
<keyword evidence="11" id="KW-1185">Reference proteome</keyword>
<evidence type="ECO:0000256" key="8">
    <source>
        <dbReference type="SAM" id="SignalP"/>
    </source>
</evidence>
<dbReference type="STRING" id="282301.A0A267EAG4"/>
<dbReference type="SUPFAM" id="SSF53474">
    <property type="entry name" value="alpha/beta-Hydrolases"/>
    <property type="match status" value="1"/>
</dbReference>
<evidence type="ECO:0000259" key="9">
    <source>
        <dbReference type="Pfam" id="PF06441"/>
    </source>
</evidence>
<sequence length="478" mass="53361">MCNTLLPLACTACLAFVLLAGLGCLDNLAAPDKPALPATLNWGASSDSSSDGEAVEATRLSVSNATLDDLRSRLKAFKFVEPVENSGFEYGFNGAFMKQLVSHWLNKYNWRVWEDRLNSFPNYFTRIEGLKVHFMHLKPSKQGVKKRVPLLILHGWPGSVFEFYKLIPLLTTPDTDGLAFEVVAPSIPGYGWSEAAKKRGFSAAACARVFDKLMVRLGYRQYYIQAGDFGSVIGHVMPRLFPERVLGFHTNMPVQPVRQPSIMIQTILGSFLPEGVLFSRLDCGKLFPYLENFGNTIRESGHMHLHSTRPDSVGHALSDSPVGLAAYIIEKFSVWTLPENLFAENGNLVGLKATFSLNELLTNVMIYWTTGSITSSMRLYKESFGSDMEATSAYQSMPSDVPYGVTCLAHELSRVPERFVRVTNPNLLHYADFDYGGHFAAFELPDLMNSEVRAFVRAAEKFYAEKRPNKFEGVRSEL</sequence>
<feature type="active site" description="Proton donor" evidence="7">
    <location>
        <position position="380"/>
    </location>
</feature>
<dbReference type="GO" id="GO:0033961">
    <property type="term" value="F:cis-stilbene-oxide hydrolase activity"/>
    <property type="evidence" value="ECO:0007669"/>
    <property type="project" value="UniProtKB-UniRule"/>
</dbReference>
<feature type="active site" description="Nucleophile" evidence="7">
    <location>
        <position position="228"/>
    </location>
</feature>
<dbReference type="EC" id="3.3.2.9" evidence="6"/>
<accession>A0A267EAG4</accession>
<reference evidence="10 11" key="1">
    <citation type="submission" date="2017-06" db="EMBL/GenBank/DDBJ databases">
        <title>A platform for efficient transgenesis in Macrostomum lignano, a flatworm model organism for stem cell research.</title>
        <authorList>
            <person name="Berezikov E."/>
        </authorList>
    </citation>
    <scope>NUCLEOTIDE SEQUENCE [LARGE SCALE GENOMIC DNA]</scope>
    <source>
        <strain evidence="10">DV1</strain>
        <tissue evidence="10">Whole organism</tissue>
    </source>
</reference>
<dbReference type="PRINTS" id="PR00412">
    <property type="entry name" value="EPOXHYDRLASE"/>
</dbReference>
<dbReference type="PANTHER" id="PTHR21661:SF35">
    <property type="entry name" value="EPOXIDE HYDROLASE"/>
    <property type="match status" value="1"/>
</dbReference>
<feature type="domain" description="Epoxide hydrolase N-terminal" evidence="9">
    <location>
        <begin position="57"/>
        <end position="163"/>
    </location>
</feature>
<evidence type="ECO:0000313" key="10">
    <source>
        <dbReference type="EMBL" id="PAA57799.1"/>
    </source>
</evidence>
<evidence type="ECO:0000256" key="2">
    <source>
        <dbReference type="ARBA" id="ARBA00004111"/>
    </source>
</evidence>
<dbReference type="AlphaFoldDB" id="A0A267EAG4"/>
<comment type="subcellular location">
    <subcellularLocation>
        <location evidence="6">Endoplasmic reticulum membrane</location>
    </subcellularLocation>
    <subcellularLocation>
        <location evidence="2">Microsome membrane</location>
        <topology evidence="2">Single-pass membrane protein</topology>
    </subcellularLocation>
</comment>
<dbReference type="InterPro" id="IPR029058">
    <property type="entry name" value="AB_hydrolase_fold"/>
</dbReference>
<comment type="catalytic activity">
    <reaction evidence="6">
        <text>cis-stilbene oxide + H2O = (1R,2R)-hydrobenzoin</text>
        <dbReference type="Rhea" id="RHEA:23900"/>
        <dbReference type="ChEBI" id="CHEBI:15377"/>
        <dbReference type="ChEBI" id="CHEBI:50004"/>
        <dbReference type="ChEBI" id="CHEBI:50014"/>
        <dbReference type="EC" id="3.3.2.9"/>
    </reaction>
</comment>
<dbReference type="InterPro" id="IPR000639">
    <property type="entry name" value="Epox_hydrolase-like"/>
</dbReference>